<dbReference type="FunFam" id="1.10.630.10:FF:000006">
    <property type="entry name" value="Cytochrome P450 302a1, mitochondrial"/>
    <property type="match status" value="1"/>
</dbReference>
<evidence type="ECO:0000313" key="11">
    <source>
        <dbReference type="EMBL" id="JAS45117.1"/>
    </source>
</evidence>
<evidence type="ECO:0008006" key="13">
    <source>
        <dbReference type="Google" id="ProtNLM"/>
    </source>
</evidence>
<dbReference type="GO" id="GO:0004497">
    <property type="term" value="F:monooxygenase activity"/>
    <property type="evidence" value="ECO:0007669"/>
    <property type="project" value="UniProtKB-KW"/>
</dbReference>
<dbReference type="PRINTS" id="PR00385">
    <property type="entry name" value="P450"/>
</dbReference>
<dbReference type="GO" id="GO:0005506">
    <property type="term" value="F:iron ion binding"/>
    <property type="evidence" value="ECO:0007669"/>
    <property type="project" value="InterPro"/>
</dbReference>
<dbReference type="InterPro" id="IPR001128">
    <property type="entry name" value="Cyt_P450"/>
</dbReference>
<dbReference type="EMBL" id="GECZ01024652">
    <property type="protein sequence ID" value="JAS45117.1"/>
    <property type="molecule type" value="Transcribed_RNA"/>
</dbReference>
<evidence type="ECO:0000313" key="12">
    <source>
        <dbReference type="EMBL" id="JAS54547.1"/>
    </source>
</evidence>
<keyword evidence="10" id="KW-0812">Transmembrane</keyword>
<dbReference type="EMBL" id="GECZ01015222">
    <property type="protein sequence ID" value="JAS54547.1"/>
    <property type="molecule type" value="Transcribed_RNA"/>
</dbReference>
<sequence>MLLSAVLVDPLNVTAVVVIVLVLLLIDYRLSWWFNCKAAVQGLKNTSHLKKKEKKIPGPPALPVLGTRWLYTVGYYKINKIHEVYQDLHRKFGPVVKEEALWNFPVISLFAAEDIEKVLRYPSRYPVRPPTEVIAYYRTTKPDKYTNLGLVNEQGETWHNLRTSLTPALTSAATMQRFLPELNQVADDFNSLLLSSRDSQGVVHSFEELANRMGLESTCTLILGRRMGFLDQQQDPTAARLAQAIQVQFCASRDAFYGLPFWKLFPTAAYKQLIQSEDVIYEVISDLVDSALKEELEMCDMDGVKSVFMSILQSPNLDIRDKKAGIIDFVAAGIKTLGNTLVFLLYLVAKNPRVQKRLYEEIVELAPQGTAVTSQVLRDANYLRACIMEAHRVLPTAPCVARILETDMELSGHHLKPGSVVLCQNWIASQQEENFKNPDEFLPERWLTDPCPCKTSQSNSPITSQTSHVTLECICDLQEARSKSFLVAPFGVGKRMCPGKRFVQLELQVVLAQTVRQFEISYNGELDLQFEFLLVPASNTDFILRDRNKDED</sequence>
<feature type="transmembrane region" description="Helical" evidence="10">
    <location>
        <begin position="326"/>
        <end position="349"/>
    </location>
</feature>
<keyword evidence="5 9" id="KW-0560">Oxidoreductase</keyword>
<dbReference type="PRINTS" id="PR00463">
    <property type="entry name" value="EP450I"/>
</dbReference>
<evidence type="ECO:0000256" key="5">
    <source>
        <dbReference type="ARBA" id="ARBA00023002"/>
    </source>
</evidence>
<keyword evidence="10" id="KW-0472">Membrane</keyword>
<evidence type="ECO:0000256" key="3">
    <source>
        <dbReference type="ARBA" id="ARBA00022617"/>
    </source>
</evidence>
<evidence type="ECO:0000256" key="9">
    <source>
        <dbReference type="RuleBase" id="RU000461"/>
    </source>
</evidence>
<dbReference type="AlphaFoldDB" id="A0A1B6FWG4"/>
<dbReference type="GO" id="GO:0020037">
    <property type="term" value="F:heme binding"/>
    <property type="evidence" value="ECO:0007669"/>
    <property type="project" value="InterPro"/>
</dbReference>
<evidence type="ECO:0000256" key="6">
    <source>
        <dbReference type="ARBA" id="ARBA00023004"/>
    </source>
</evidence>
<dbReference type="GO" id="GO:0016705">
    <property type="term" value="F:oxidoreductase activity, acting on paired donors, with incorporation or reduction of molecular oxygen"/>
    <property type="evidence" value="ECO:0007669"/>
    <property type="project" value="InterPro"/>
</dbReference>
<keyword evidence="4 8" id="KW-0479">Metal-binding</keyword>
<accession>A0A1B6FWG4</accession>
<proteinExistence type="inferred from homology"/>
<feature type="binding site" description="axial binding residue" evidence="8">
    <location>
        <position position="497"/>
    </location>
    <ligand>
        <name>heme</name>
        <dbReference type="ChEBI" id="CHEBI:30413"/>
    </ligand>
    <ligandPart>
        <name>Fe</name>
        <dbReference type="ChEBI" id="CHEBI:18248"/>
    </ligandPart>
</feature>
<dbReference type="SUPFAM" id="SSF48264">
    <property type="entry name" value="Cytochrome P450"/>
    <property type="match status" value="1"/>
</dbReference>
<comment type="cofactor">
    <cofactor evidence="1 8">
        <name>heme</name>
        <dbReference type="ChEBI" id="CHEBI:30413"/>
    </cofactor>
</comment>
<evidence type="ECO:0000256" key="8">
    <source>
        <dbReference type="PIRSR" id="PIRSR602401-1"/>
    </source>
</evidence>
<evidence type="ECO:0000256" key="1">
    <source>
        <dbReference type="ARBA" id="ARBA00001971"/>
    </source>
</evidence>
<dbReference type="PROSITE" id="PS00086">
    <property type="entry name" value="CYTOCHROME_P450"/>
    <property type="match status" value="1"/>
</dbReference>
<dbReference type="Pfam" id="PF00067">
    <property type="entry name" value="p450"/>
    <property type="match status" value="1"/>
</dbReference>
<dbReference type="InterPro" id="IPR050479">
    <property type="entry name" value="CYP11_CYP27_families"/>
</dbReference>
<dbReference type="PANTHER" id="PTHR24279">
    <property type="entry name" value="CYTOCHROME P450"/>
    <property type="match status" value="1"/>
</dbReference>
<dbReference type="PANTHER" id="PTHR24279:SF120">
    <property type="entry name" value="CYTOCHROME P450"/>
    <property type="match status" value="1"/>
</dbReference>
<keyword evidence="7 9" id="KW-0503">Monooxygenase</keyword>
<dbReference type="InterPro" id="IPR017972">
    <property type="entry name" value="Cyt_P450_CS"/>
</dbReference>
<keyword evidence="10" id="KW-1133">Transmembrane helix</keyword>
<evidence type="ECO:0000256" key="2">
    <source>
        <dbReference type="ARBA" id="ARBA00010617"/>
    </source>
</evidence>
<dbReference type="Gene3D" id="1.10.630.10">
    <property type="entry name" value="Cytochrome P450"/>
    <property type="match status" value="1"/>
</dbReference>
<comment type="similarity">
    <text evidence="2 9">Belongs to the cytochrome P450 family.</text>
</comment>
<dbReference type="InterPro" id="IPR002401">
    <property type="entry name" value="Cyt_P450_E_grp-I"/>
</dbReference>
<evidence type="ECO:0000256" key="10">
    <source>
        <dbReference type="SAM" id="Phobius"/>
    </source>
</evidence>
<keyword evidence="3 8" id="KW-0349">Heme</keyword>
<dbReference type="CDD" id="cd11054">
    <property type="entry name" value="CYP24A1-like"/>
    <property type="match status" value="1"/>
</dbReference>
<keyword evidence="6 8" id="KW-0408">Iron</keyword>
<gene>
    <name evidence="12" type="ORF">g.18373</name>
    <name evidence="11" type="ORF">g.18375</name>
</gene>
<protein>
    <recommendedName>
        <fullName evidence="13">Cytochrome P450</fullName>
    </recommendedName>
</protein>
<evidence type="ECO:0000256" key="7">
    <source>
        <dbReference type="ARBA" id="ARBA00023033"/>
    </source>
</evidence>
<organism evidence="12">
    <name type="scientific">Cuerna arida</name>
    <dbReference type="NCBI Taxonomy" id="1464854"/>
    <lineage>
        <taxon>Eukaryota</taxon>
        <taxon>Metazoa</taxon>
        <taxon>Ecdysozoa</taxon>
        <taxon>Arthropoda</taxon>
        <taxon>Hexapoda</taxon>
        <taxon>Insecta</taxon>
        <taxon>Pterygota</taxon>
        <taxon>Neoptera</taxon>
        <taxon>Paraneoptera</taxon>
        <taxon>Hemiptera</taxon>
        <taxon>Auchenorrhyncha</taxon>
        <taxon>Membracoidea</taxon>
        <taxon>Cicadellidae</taxon>
        <taxon>Cicadellinae</taxon>
        <taxon>Proconiini</taxon>
        <taxon>Cuerna</taxon>
    </lineage>
</organism>
<dbReference type="InterPro" id="IPR036396">
    <property type="entry name" value="Cyt_P450_sf"/>
</dbReference>
<evidence type="ECO:0000256" key="4">
    <source>
        <dbReference type="ARBA" id="ARBA00022723"/>
    </source>
</evidence>
<name>A0A1B6FWG4_9HEMI</name>
<feature type="transmembrane region" description="Helical" evidence="10">
    <location>
        <begin position="6"/>
        <end position="26"/>
    </location>
</feature>
<reference evidence="12" key="1">
    <citation type="submission" date="2015-11" db="EMBL/GenBank/DDBJ databases">
        <title>De novo transcriptome assembly of four potential Pierce s Disease insect vectors from Arizona vineyards.</title>
        <authorList>
            <person name="Tassone E.E."/>
        </authorList>
    </citation>
    <scope>NUCLEOTIDE SEQUENCE</scope>
</reference>